<keyword evidence="1" id="KW-0645">Protease</keyword>
<dbReference type="GO" id="GO:0070573">
    <property type="term" value="F:metallodipeptidase activity"/>
    <property type="evidence" value="ECO:0007669"/>
    <property type="project" value="TreeGrafter"/>
</dbReference>
<evidence type="ECO:0000313" key="1">
    <source>
        <dbReference type="EMBL" id="MPM89452.1"/>
    </source>
</evidence>
<dbReference type="GO" id="GO:0005829">
    <property type="term" value="C:cytosol"/>
    <property type="evidence" value="ECO:0007669"/>
    <property type="project" value="TreeGrafter"/>
</dbReference>
<sequence length="253" mass="27256">MVRVLYSAMERVPGLRLADIRGGRFENVICPRNDALVTVPADRAADFESFLAEFDAILKNEYAGCDDGVSLACSKEVVPAALSAAATSSLLHVLLPLPQGVQAMSADFPGLVQTSLNLGVMGMQADGLHFTVSIRSSIATQKAMLLQRIRAIVEYAGGTVTERSSYPGWQYNRTSPLRELALAAYKDVTGKDGVIAATHGGLECGLFIEKLPGLDAISMGPELHDVHSARERLSIPSTARVYQLVREILKRSK</sequence>
<protein>
    <submittedName>
        <fullName evidence="1">Cytosol non-specific dipeptidase</fullName>
        <ecNumber evidence="1">3.4.13.18</ecNumber>
    </submittedName>
</protein>
<dbReference type="EMBL" id="VSSQ01036869">
    <property type="protein sequence ID" value="MPM89452.1"/>
    <property type="molecule type" value="Genomic_DNA"/>
</dbReference>
<reference evidence="1" key="1">
    <citation type="submission" date="2019-08" db="EMBL/GenBank/DDBJ databases">
        <authorList>
            <person name="Kucharzyk K."/>
            <person name="Murdoch R.W."/>
            <person name="Higgins S."/>
            <person name="Loffler F."/>
        </authorList>
    </citation>
    <scope>NUCLEOTIDE SEQUENCE</scope>
</reference>
<accession>A0A645DLL8</accession>
<keyword evidence="1" id="KW-0224">Dipeptidase</keyword>
<dbReference type="SUPFAM" id="SSF53187">
    <property type="entry name" value="Zn-dependent exopeptidases"/>
    <property type="match status" value="1"/>
</dbReference>
<name>A0A645DLL8_9ZZZZ</name>
<organism evidence="1">
    <name type="scientific">bioreactor metagenome</name>
    <dbReference type="NCBI Taxonomy" id="1076179"/>
    <lineage>
        <taxon>unclassified sequences</taxon>
        <taxon>metagenomes</taxon>
        <taxon>ecological metagenomes</taxon>
    </lineage>
</organism>
<dbReference type="PANTHER" id="PTHR43501">
    <property type="entry name" value="CYTOSOL NON-SPECIFIC DIPEPTIDASE"/>
    <property type="match status" value="1"/>
</dbReference>
<keyword evidence="1" id="KW-0378">Hydrolase</keyword>
<dbReference type="PANTHER" id="PTHR43501:SF1">
    <property type="entry name" value="CYTOSOL NON-SPECIFIC DIPEPTIDASE"/>
    <property type="match status" value="1"/>
</dbReference>
<dbReference type="Gene3D" id="3.40.630.10">
    <property type="entry name" value="Zn peptidases"/>
    <property type="match status" value="1"/>
</dbReference>
<dbReference type="PRINTS" id="PR00934">
    <property type="entry name" value="XHISDIPTASE"/>
</dbReference>
<comment type="caution">
    <text evidence="1">The sequence shown here is derived from an EMBL/GenBank/DDBJ whole genome shotgun (WGS) entry which is preliminary data.</text>
</comment>
<dbReference type="AlphaFoldDB" id="A0A645DLL8"/>
<proteinExistence type="predicted"/>
<gene>
    <name evidence="1" type="primary">pepD_34</name>
    <name evidence="1" type="ORF">SDC9_136561</name>
</gene>
<dbReference type="GO" id="GO:0006508">
    <property type="term" value="P:proteolysis"/>
    <property type="evidence" value="ECO:0007669"/>
    <property type="project" value="InterPro"/>
</dbReference>
<dbReference type="InterPro" id="IPR001160">
    <property type="entry name" value="Peptidase_M20C"/>
</dbReference>
<dbReference type="EC" id="3.4.13.18" evidence="1"/>
<dbReference type="FunFam" id="3.40.630.10:FF:000018">
    <property type="entry name" value="Aminoacyl-histidine dipeptidase PepD"/>
    <property type="match status" value="1"/>
</dbReference>